<evidence type="ECO:0000256" key="1">
    <source>
        <dbReference type="ARBA" id="ARBA00003330"/>
    </source>
</evidence>
<evidence type="ECO:0000313" key="15">
    <source>
        <dbReference type="Proteomes" id="UP000002524"/>
    </source>
</evidence>
<keyword evidence="15" id="KW-1185">Reference proteome</keyword>
<keyword evidence="7" id="KW-1015">Disulfide bond</keyword>
<comment type="subunit">
    <text evidence="2">Monomer.</text>
</comment>
<sequence>MTPRVGQPAPPFRARSDDGRLIDLAELRGRWVVLYFYPRAGTPGCSVEAQRFEEALPEFERLGAEVIGVSTDTEAQQARFRDRCGLSFPLLPDGDRAVAEAYGVLGGVGKLLGMTARQTFLIDPAGRLAFHWKRVNPLGHAAEVLQTLEQCQRTDPPTS</sequence>
<keyword evidence="4" id="KW-0575">Peroxidase</keyword>
<dbReference type="FunFam" id="3.40.30.10:FF:000007">
    <property type="entry name" value="Thioredoxin-dependent thiol peroxidase"/>
    <property type="match status" value="1"/>
</dbReference>
<evidence type="ECO:0000256" key="10">
    <source>
        <dbReference type="ARBA" id="ARBA00038489"/>
    </source>
</evidence>
<dbReference type="Pfam" id="PF00578">
    <property type="entry name" value="AhpC-TSA"/>
    <property type="match status" value="1"/>
</dbReference>
<keyword evidence="5" id="KW-0049">Antioxidant</keyword>
<proteinExistence type="inferred from homology"/>
<feature type="active site" description="Cysteine sulfenic acid (-SOH) intermediate; for peroxidase activity" evidence="12">
    <location>
        <position position="45"/>
    </location>
</feature>
<evidence type="ECO:0000256" key="6">
    <source>
        <dbReference type="ARBA" id="ARBA00023002"/>
    </source>
</evidence>
<dbReference type="PANTHER" id="PTHR42801">
    <property type="entry name" value="THIOREDOXIN-DEPENDENT PEROXIDE REDUCTASE"/>
    <property type="match status" value="1"/>
</dbReference>
<evidence type="ECO:0000256" key="2">
    <source>
        <dbReference type="ARBA" id="ARBA00011245"/>
    </source>
</evidence>
<evidence type="ECO:0000256" key="8">
    <source>
        <dbReference type="ARBA" id="ARBA00023284"/>
    </source>
</evidence>
<comment type="catalytic activity">
    <reaction evidence="11">
        <text>a hydroperoxide + [thioredoxin]-dithiol = an alcohol + [thioredoxin]-disulfide + H2O</text>
        <dbReference type="Rhea" id="RHEA:62620"/>
        <dbReference type="Rhea" id="RHEA-COMP:10698"/>
        <dbReference type="Rhea" id="RHEA-COMP:10700"/>
        <dbReference type="ChEBI" id="CHEBI:15377"/>
        <dbReference type="ChEBI" id="CHEBI:29950"/>
        <dbReference type="ChEBI" id="CHEBI:30879"/>
        <dbReference type="ChEBI" id="CHEBI:35924"/>
        <dbReference type="ChEBI" id="CHEBI:50058"/>
        <dbReference type="EC" id="1.11.1.24"/>
    </reaction>
</comment>
<dbReference type="InParanoid" id="Q9RV21"/>
<accession>Q9RV21</accession>
<name>Q9RV21_DEIRA</name>
<dbReference type="KEGG" id="dra:DR_1209"/>
<dbReference type="InterPro" id="IPR000866">
    <property type="entry name" value="AhpC/TSA"/>
</dbReference>
<dbReference type="HOGENOM" id="CLU_042529_14_1_0"/>
<dbReference type="Proteomes" id="UP000002524">
    <property type="component" value="Chromosome 1"/>
</dbReference>
<dbReference type="InterPro" id="IPR050924">
    <property type="entry name" value="Peroxiredoxin_BCP/PrxQ"/>
</dbReference>
<dbReference type="InterPro" id="IPR036249">
    <property type="entry name" value="Thioredoxin-like_sf"/>
</dbReference>
<dbReference type="InterPro" id="IPR013766">
    <property type="entry name" value="Thioredoxin_domain"/>
</dbReference>
<dbReference type="GO" id="GO:0016491">
    <property type="term" value="F:oxidoreductase activity"/>
    <property type="evidence" value="ECO:0000318"/>
    <property type="project" value="GO_Central"/>
</dbReference>
<dbReference type="PIRSF" id="PIRSF000239">
    <property type="entry name" value="AHPC"/>
    <property type="match status" value="1"/>
</dbReference>
<dbReference type="EC" id="1.11.1.24" evidence="3"/>
<evidence type="ECO:0000256" key="4">
    <source>
        <dbReference type="ARBA" id="ARBA00022559"/>
    </source>
</evidence>
<gene>
    <name evidence="14" type="ordered locus">DR_1209</name>
</gene>
<evidence type="ECO:0000256" key="5">
    <source>
        <dbReference type="ARBA" id="ARBA00022862"/>
    </source>
</evidence>
<dbReference type="RefSeq" id="WP_010887852.1">
    <property type="nucleotide sequence ID" value="NC_001263.1"/>
</dbReference>
<protein>
    <recommendedName>
        <fullName evidence="3">thioredoxin-dependent peroxiredoxin</fullName>
        <ecNumber evidence="3">1.11.1.24</ecNumber>
    </recommendedName>
    <alternativeName>
        <fullName evidence="9">Thioredoxin peroxidase</fullName>
    </alternativeName>
</protein>
<evidence type="ECO:0000259" key="13">
    <source>
        <dbReference type="PROSITE" id="PS51352"/>
    </source>
</evidence>
<dbReference type="InterPro" id="IPR024706">
    <property type="entry name" value="Peroxiredoxin_AhpC-typ"/>
</dbReference>
<dbReference type="PaxDb" id="243230-DR_1209"/>
<evidence type="ECO:0000256" key="7">
    <source>
        <dbReference type="ARBA" id="ARBA00023157"/>
    </source>
</evidence>
<evidence type="ECO:0000313" key="14">
    <source>
        <dbReference type="EMBL" id="AAF10779.1"/>
    </source>
</evidence>
<feature type="domain" description="Thioredoxin" evidence="13">
    <location>
        <begin position="3"/>
        <end position="153"/>
    </location>
</feature>
<evidence type="ECO:0000256" key="12">
    <source>
        <dbReference type="PIRSR" id="PIRSR000239-1"/>
    </source>
</evidence>
<dbReference type="EMBL" id="AE000513">
    <property type="protein sequence ID" value="AAF10779.1"/>
    <property type="molecule type" value="Genomic_DNA"/>
</dbReference>
<keyword evidence="8" id="KW-0676">Redox-active center</keyword>
<dbReference type="GeneID" id="69517455"/>
<evidence type="ECO:0000256" key="3">
    <source>
        <dbReference type="ARBA" id="ARBA00013017"/>
    </source>
</evidence>
<dbReference type="EnsemblBacteria" id="AAF10779">
    <property type="protein sequence ID" value="AAF10779"/>
    <property type="gene ID" value="DR_1209"/>
</dbReference>
<dbReference type="CDD" id="cd03017">
    <property type="entry name" value="PRX_BCP"/>
    <property type="match status" value="1"/>
</dbReference>
<keyword evidence="6" id="KW-0560">Oxidoreductase</keyword>
<evidence type="ECO:0000256" key="9">
    <source>
        <dbReference type="ARBA" id="ARBA00032824"/>
    </source>
</evidence>
<comment type="function">
    <text evidence="1">Thiol-specific peroxidase that catalyzes the reduction of hydrogen peroxide and organic hydroperoxides to water and alcohols, respectively. Plays a role in cell protection against oxidative stress by detoxifying peroxides and as sensor of hydrogen peroxide-mediated signaling events.</text>
</comment>
<dbReference type="PIR" id="H75424">
    <property type="entry name" value="H75424"/>
</dbReference>
<dbReference type="STRING" id="243230.DR_1209"/>
<dbReference type="OrthoDB" id="69195at2"/>
<dbReference type="Gene3D" id="3.40.30.10">
    <property type="entry name" value="Glutaredoxin"/>
    <property type="match status" value="1"/>
</dbReference>
<dbReference type="SUPFAM" id="SSF52833">
    <property type="entry name" value="Thioredoxin-like"/>
    <property type="match status" value="1"/>
</dbReference>
<dbReference type="AlphaFoldDB" id="Q9RV21"/>
<reference evidence="14 15" key="1">
    <citation type="journal article" date="1999" name="Science">
        <title>Genome sequence of the radioresistant bacterium Deinococcus radiodurans R1.</title>
        <authorList>
            <person name="White O."/>
            <person name="Eisen J.A."/>
            <person name="Heidelberg J.F."/>
            <person name="Hickey E.K."/>
            <person name="Peterson J.D."/>
            <person name="Dodson R.J."/>
            <person name="Haft D.H."/>
            <person name="Gwinn M.L."/>
            <person name="Nelson W.C."/>
            <person name="Richardson D.L."/>
            <person name="Moffat K.S."/>
            <person name="Qin H."/>
            <person name="Jiang L."/>
            <person name="Pamphile W."/>
            <person name="Crosby M."/>
            <person name="Shen M."/>
            <person name="Vamathevan J.J."/>
            <person name="Lam P."/>
            <person name="McDonald L."/>
            <person name="Utterback T."/>
            <person name="Zalewski C."/>
            <person name="Makarova K.S."/>
            <person name="Aravind L."/>
            <person name="Daly M.J."/>
            <person name="Minton K.W."/>
            <person name="Fleischmann R.D."/>
            <person name="Ketchum K.A."/>
            <person name="Nelson K.E."/>
            <person name="Salzberg S."/>
            <person name="Smith H.O."/>
            <person name="Venter J.C."/>
            <person name="Fraser C.M."/>
        </authorList>
    </citation>
    <scope>NUCLEOTIDE SEQUENCE [LARGE SCALE GENOMIC DNA]</scope>
    <source>
        <strain evidence="15">ATCC 13939 / DSM 20539 / JCM 16871 / LMG 4051 / NBRC 15346 / NCIMB 9279 / R1 / VKM B-1422</strain>
    </source>
</reference>
<dbReference type="PROSITE" id="PS51352">
    <property type="entry name" value="THIOREDOXIN_2"/>
    <property type="match status" value="1"/>
</dbReference>
<organism evidence="14 15">
    <name type="scientific">Deinococcus radiodurans (strain ATCC 13939 / DSM 20539 / JCM 16871 / CCUG 27074 / LMG 4051 / NBRC 15346 / NCIMB 9279 / VKM B-1422 / R1)</name>
    <dbReference type="NCBI Taxonomy" id="243230"/>
    <lineage>
        <taxon>Bacteria</taxon>
        <taxon>Thermotogati</taxon>
        <taxon>Deinococcota</taxon>
        <taxon>Deinococci</taxon>
        <taxon>Deinococcales</taxon>
        <taxon>Deinococcaceae</taxon>
        <taxon>Deinococcus</taxon>
    </lineage>
</organism>
<evidence type="ECO:0000256" key="11">
    <source>
        <dbReference type="ARBA" id="ARBA00049091"/>
    </source>
</evidence>
<dbReference type="PANTHER" id="PTHR42801:SF4">
    <property type="entry name" value="AHPC_TSA FAMILY PROTEIN"/>
    <property type="match status" value="1"/>
</dbReference>
<dbReference type="GO" id="GO:0140824">
    <property type="term" value="F:thioredoxin-dependent peroxiredoxin activity"/>
    <property type="evidence" value="ECO:0007669"/>
    <property type="project" value="UniProtKB-EC"/>
</dbReference>
<dbReference type="eggNOG" id="COG1225">
    <property type="taxonomic scope" value="Bacteria"/>
</dbReference>
<comment type="similarity">
    <text evidence="10">Belongs to the peroxiredoxin family. BCP/PrxQ subfamily.</text>
</comment>
<dbReference type="PATRIC" id="fig|243230.17.peg.1408"/>